<dbReference type="PANTHER" id="PTHR45431:SF3">
    <property type="entry name" value="RHODANESE-LIKE DOMAIN-CONTAINING PROTEIN 15, CHLOROPLASTIC"/>
    <property type="match status" value="1"/>
</dbReference>
<comment type="caution">
    <text evidence="2">The sequence shown here is derived from an EMBL/GenBank/DDBJ whole genome shotgun (WGS) entry which is preliminary data.</text>
</comment>
<reference evidence="2 3" key="1">
    <citation type="submission" date="2011-01" db="EMBL/GenBank/DDBJ databases">
        <authorList>
            <person name="Durkin A.S."/>
            <person name="Madupu R."/>
            <person name="Torralba M."/>
            <person name="Gillis M."/>
            <person name="Methe B."/>
            <person name="Sutton G."/>
            <person name="Nelson K.E."/>
        </authorList>
    </citation>
    <scope>NUCLEOTIDE SEQUENCE [LARGE SCALE GENOMIC DNA]</scope>
    <source>
        <strain evidence="2 3">ACS-065-V-Col13</strain>
    </source>
</reference>
<name>F0GWX1_9FIRM</name>
<dbReference type="PATRIC" id="fig|879305.3.peg.1309"/>
<organism evidence="2 3">
    <name type="scientific">Anaerococcus prevotii ACS-065-V-Col13</name>
    <dbReference type="NCBI Taxonomy" id="879305"/>
    <lineage>
        <taxon>Bacteria</taxon>
        <taxon>Bacillati</taxon>
        <taxon>Bacillota</taxon>
        <taxon>Tissierellia</taxon>
        <taxon>Tissierellales</taxon>
        <taxon>Peptoniphilaceae</taxon>
        <taxon>Anaerococcus</taxon>
    </lineage>
</organism>
<protein>
    <submittedName>
        <fullName evidence="2">Rhodanese-like protein</fullName>
    </submittedName>
</protein>
<dbReference type="Proteomes" id="UP000005286">
    <property type="component" value="Unassembled WGS sequence"/>
</dbReference>
<dbReference type="SMART" id="SM00450">
    <property type="entry name" value="RHOD"/>
    <property type="match status" value="1"/>
</dbReference>
<dbReference type="PROSITE" id="PS50206">
    <property type="entry name" value="RHODANESE_3"/>
    <property type="match status" value="1"/>
</dbReference>
<feature type="domain" description="Rhodanese" evidence="1">
    <location>
        <begin position="20"/>
        <end position="90"/>
    </location>
</feature>
<dbReference type="Gene3D" id="3.40.250.10">
    <property type="entry name" value="Rhodanese-like domain"/>
    <property type="match status" value="1"/>
</dbReference>
<dbReference type="STRING" id="879305.HMPREF9290_0620"/>
<evidence type="ECO:0000313" key="2">
    <source>
        <dbReference type="EMBL" id="EGC81645.1"/>
    </source>
</evidence>
<gene>
    <name evidence="2" type="ORF">HMPREF9290_0620</name>
</gene>
<dbReference type="EMBL" id="AEXM01000028">
    <property type="protein sequence ID" value="EGC81645.1"/>
    <property type="molecule type" value="Genomic_DNA"/>
</dbReference>
<dbReference type="InterPro" id="IPR001763">
    <property type="entry name" value="Rhodanese-like_dom"/>
</dbReference>
<evidence type="ECO:0000313" key="3">
    <source>
        <dbReference type="Proteomes" id="UP000005286"/>
    </source>
</evidence>
<dbReference type="Pfam" id="PF00581">
    <property type="entry name" value="Rhodanese"/>
    <property type="match status" value="1"/>
</dbReference>
<dbReference type="InterPro" id="IPR036873">
    <property type="entry name" value="Rhodanese-like_dom_sf"/>
</dbReference>
<dbReference type="PANTHER" id="PTHR45431">
    <property type="entry name" value="RHODANESE-LIKE DOMAIN-CONTAINING PROTEIN 15, CHLOROPLASTIC"/>
    <property type="match status" value="1"/>
</dbReference>
<dbReference type="InterPro" id="IPR052367">
    <property type="entry name" value="Thiosulfate_ST/Rhodanese-like"/>
</dbReference>
<accession>F0GWX1</accession>
<dbReference type="eggNOG" id="COG0607">
    <property type="taxonomic scope" value="Bacteria"/>
</dbReference>
<dbReference type="SUPFAM" id="SSF52821">
    <property type="entry name" value="Rhodanese/Cell cycle control phosphatase"/>
    <property type="match status" value="1"/>
</dbReference>
<dbReference type="CDD" id="cd00158">
    <property type="entry name" value="RHOD"/>
    <property type="match status" value="1"/>
</dbReference>
<proteinExistence type="predicted"/>
<dbReference type="RefSeq" id="WP_004835218.1">
    <property type="nucleotide sequence ID" value="NZ_AEXM01000028.1"/>
</dbReference>
<keyword evidence="3" id="KW-1185">Reference proteome</keyword>
<evidence type="ECO:0000259" key="1">
    <source>
        <dbReference type="PROSITE" id="PS50206"/>
    </source>
</evidence>
<sequence>MITKIISGKEVEKNKDYFDIIDVRTKEEYDMGHVKGAINIPFDEILDHLDKINKDNPTILYCKSNRRSEFASLALQSSGYTNIYIGDGVDLYDYDLVK</sequence>
<dbReference type="AlphaFoldDB" id="F0GWX1"/>